<dbReference type="InterPro" id="IPR052793">
    <property type="entry name" value="EJC-associated_protein"/>
</dbReference>
<dbReference type="GO" id="GO:0003723">
    <property type="term" value="F:RNA binding"/>
    <property type="evidence" value="ECO:0007669"/>
    <property type="project" value="TreeGrafter"/>
</dbReference>
<feature type="region of interest" description="Disordered" evidence="2">
    <location>
        <begin position="558"/>
        <end position="592"/>
    </location>
</feature>
<dbReference type="InterPro" id="IPR012677">
    <property type="entry name" value="Nucleotide-bd_a/b_plait_sf"/>
</dbReference>
<name>A0A9Q0S7I4_9DIPT</name>
<reference evidence="3" key="1">
    <citation type="submission" date="2022-07" db="EMBL/GenBank/DDBJ databases">
        <authorList>
            <person name="Trinca V."/>
            <person name="Uliana J.V.C."/>
            <person name="Torres T.T."/>
            <person name="Ward R.J."/>
            <person name="Monesi N."/>
        </authorList>
    </citation>
    <scope>NUCLEOTIDE SEQUENCE</scope>
    <source>
        <strain evidence="3">HSMRA1968</strain>
        <tissue evidence="3">Whole embryos</tissue>
    </source>
</reference>
<dbReference type="GO" id="GO:0061574">
    <property type="term" value="C:ASAP complex"/>
    <property type="evidence" value="ECO:0007669"/>
    <property type="project" value="TreeGrafter"/>
</dbReference>
<feature type="non-terminal residue" evidence="3">
    <location>
        <position position="683"/>
    </location>
</feature>
<keyword evidence="1" id="KW-0175">Coiled coil</keyword>
<feature type="compositionally biased region" description="Acidic residues" evidence="2">
    <location>
        <begin position="241"/>
        <end position="251"/>
    </location>
</feature>
<dbReference type="InterPro" id="IPR032552">
    <property type="entry name" value="RSB_motif"/>
</dbReference>
<organism evidence="3 4">
    <name type="scientific">Pseudolycoriella hygida</name>
    <dbReference type="NCBI Taxonomy" id="35572"/>
    <lineage>
        <taxon>Eukaryota</taxon>
        <taxon>Metazoa</taxon>
        <taxon>Ecdysozoa</taxon>
        <taxon>Arthropoda</taxon>
        <taxon>Hexapoda</taxon>
        <taxon>Insecta</taxon>
        <taxon>Pterygota</taxon>
        <taxon>Neoptera</taxon>
        <taxon>Endopterygota</taxon>
        <taxon>Diptera</taxon>
        <taxon>Nematocera</taxon>
        <taxon>Sciaroidea</taxon>
        <taxon>Sciaridae</taxon>
        <taxon>Pseudolycoriella</taxon>
    </lineage>
</organism>
<feature type="compositionally biased region" description="Basic and acidic residues" evidence="2">
    <location>
        <begin position="174"/>
        <end position="200"/>
    </location>
</feature>
<evidence type="ECO:0000313" key="4">
    <source>
        <dbReference type="Proteomes" id="UP001151699"/>
    </source>
</evidence>
<feature type="compositionally biased region" description="Basic and acidic residues" evidence="2">
    <location>
        <begin position="29"/>
        <end position="46"/>
    </location>
</feature>
<sequence length="683" mass="77716">RKMRRKSDRVKTPVAASPAKRSSRRSKRSASDTEERSQNSDNEHSEQNSGSEQDSDSQPTARGRKKLSRNTKATNDEKPVRSRRGRPARNIETVAEEDEEKESSEPNAGRTDENDEPAVTVEKNTPEEPSVAESIDTKSSNTDTVDSSEESTVTSGHTQQNNGSSEGAVNSPSAEEKEKIKEAVDEESRTRNKPTKEQPTSRRKHRRSSSDNNDASSTDTHKENQKKRKNRFSLPDKEADNNIEEGEIEDANDAHVEQATDAAPNSSKTPEKEEAKEAERSQEGDGRKSRGEKENKDRKKSDEKGSSSEKKQKPIRKRKWLTQKSTEPKPQILAISTDSLKNLISDVKPVPLSDIKLESSPEPEEVEIVSKSETINATNDSRDRSHRKEHRNDVKSDKRRDDSSSRKISIVSDDTPKVQRPPSPPKFSSSNILFITNLVRPFTVMQLKGLLARTGKIMEDGFWIDHIKSKCYVKYETEDEAIETRHALHGVRWPASNPKCLNVDFGSEKSMEKAIASTSEQPPKEGVTAAREERVAGGWDRFEVDERKEQPAITRPMREWDDSREVDRLERRKRSPDMNHSVSPSRKFHKKENEPPIRLLDDLFRKTKTVPCVYWLPLTSEQIALKEDERRKQLAEQKRRIEQREKERNEQAEHYFSFITTDPISSHALTSTINSVMFSCICD</sequence>
<comment type="caution">
    <text evidence="3">The sequence shown here is derived from an EMBL/GenBank/DDBJ whole genome shotgun (WGS) entry which is preliminary data.</text>
</comment>
<feature type="region of interest" description="Disordered" evidence="2">
    <location>
        <begin position="1"/>
        <end position="333"/>
    </location>
</feature>
<gene>
    <name evidence="3" type="primary">ACIN1</name>
    <name evidence="3" type="ORF">Bhyg_03459</name>
</gene>
<dbReference type="InterPro" id="IPR034257">
    <property type="entry name" value="Acinus_RRM"/>
</dbReference>
<feature type="non-terminal residue" evidence="3">
    <location>
        <position position="1"/>
    </location>
</feature>
<dbReference type="PANTHER" id="PTHR46589:SF1">
    <property type="entry name" value="APOPTOTIC CHROMATIN CONDENSATION INDUCER IN THE NUCLEUS"/>
    <property type="match status" value="1"/>
</dbReference>
<dbReference type="GO" id="GO:0071011">
    <property type="term" value="C:precatalytic spliceosome"/>
    <property type="evidence" value="ECO:0007669"/>
    <property type="project" value="TreeGrafter"/>
</dbReference>
<dbReference type="SUPFAM" id="SSF54928">
    <property type="entry name" value="RNA-binding domain, RBD"/>
    <property type="match status" value="1"/>
</dbReference>
<dbReference type="OrthoDB" id="5348404at2759"/>
<proteinExistence type="predicted"/>
<feature type="coiled-coil region" evidence="1">
    <location>
        <begin position="618"/>
        <end position="654"/>
    </location>
</feature>
<dbReference type="InterPro" id="IPR035979">
    <property type="entry name" value="RBD_domain_sf"/>
</dbReference>
<dbReference type="AlphaFoldDB" id="A0A9Q0S7I4"/>
<dbReference type="EMBL" id="WJQU01000001">
    <property type="protein sequence ID" value="KAJ6648232.1"/>
    <property type="molecule type" value="Genomic_DNA"/>
</dbReference>
<feature type="compositionally biased region" description="Basic and acidic residues" evidence="2">
    <location>
        <begin position="558"/>
        <end position="570"/>
    </location>
</feature>
<feature type="compositionally biased region" description="Low complexity" evidence="2">
    <location>
        <begin position="139"/>
        <end position="155"/>
    </location>
</feature>
<feature type="compositionally biased region" description="Polar residues" evidence="2">
    <location>
        <begin position="47"/>
        <end position="60"/>
    </location>
</feature>
<evidence type="ECO:0000256" key="1">
    <source>
        <dbReference type="SAM" id="Coils"/>
    </source>
</evidence>
<dbReference type="CDD" id="cd12432">
    <property type="entry name" value="RRM_ACINU"/>
    <property type="match status" value="1"/>
</dbReference>
<feature type="compositionally biased region" description="Polar residues" evidence="2">
    <location>
        <begin position="156"/>
        <end position="173"/>
    </location>
</feature>
<keyword evidence="4" id="KW-1185">Reference proteome</keyword>
<dbReference type="Proteomes" id="UP001151699">
    <property type="component" value="Chromosome A"/>
</dbReference>
<dbReference type="GO" id="GO:0008380">
    <property type="term" value="P:RNA splicing"/>
    <property type="evidence" value="ECO:0007669"/>
    <property type="project" value="TreeGrafter"/>
</dbReference>
<dbReference type="Gene3D" id="3.30.70.330">
    <property type="match status" value="1"/>
</dbReference>
<evidence type="ECO:0000256" key="2">
    <source>
        <dbReference type="SAM" id="MobiDB-lite"/>
    </source>
</evidence>
<feature type="region of interest" description="Disordered" evidence="2">
    <location>
        <begin position="352"/>
        <end position="426"/>
    </location>
</feature>
<evidence type="ECO:0000313" key="3">
    <source>
        <dbReference type="EMBL" id="KAJ6648232.1"/>
    </source>
</evidence>
<dbReference type="Pfam" id="PF16294">
    <property type="entry name" value="RSB_motif"/>
    <property type="match status" value="1"/>
</dbReference>
<accession>A0A9Q0S7I4</accession>
<feature type="compositionally biased region" description="Basic and acidic residues" evidence="2">
    <location>
        <begin position="269"/>
        <end position="312"/>
    </location>
</feature>
<feature type="compositionally biased region" description="Basic and acidic residues" evidence="2">
    <location>
        <begin position="390"/>
        <end position="405"/>
    </location>
</feature>
<dbReference type="PANTHER" id="PTHR46589">
    <property type="entry name" value="APOPTOTIC CHROMATIN CONDENSATION INDUCER IN THE NUCLEUS"/>
    <property type="match status" value="1"/>
</dbReference>
<protein>
    <submittedName>
        <fullName evidence="3">Apoptotic chromatin condensation inducer in the nucleus</fullName>
    </submittedName>
</protein>